<feature type="compositionally biased region" description="Low complexity" evidence="1">
    <location>
        <begin position="275"/>
        <end position="290"/>
    </location>
</feature>
<protein>
    <submittedName>
        <fullName evidence="2">Uncharacterized protein</fullName>
    </submittedName>
</protein>
<feature type="compositionally biased region" description="Gly residues" evidence="1">
    <location>
        <begin position="254"/>
        <end position="269"/>
    </location>
</feature>
<reference evidence="2 3" key="1">
    <citation type="journal article" date="2016" name="Mol. Biol. Evol.">
        <title>Comparative Genomics of Early-Diverging Mushroom-Forming Fungi Provides Insights into the Origins of Lignocellulose Decay Capabilities.</title>
        <authorList>
            <person name="Nagy L.G."/>
            <person name="Riley R."/>
            <person name="Tritt A."/>
            <person name="Adam C."/>
            <person name="Daum C."/>
            <person name="Floudas D."/>
            <person name="Sun H."/>
            <person name="Yadav J.S."/>
            <person name="Pangilinan J."/>
            <person name="Larsson K.H."/>
            <person name="Matsuura K."/>
            <person name="Barry K."/>
            <person name="Labutti K."/>
            <person name="Kuo R."/>
            <person name="Ohm R.A."/>
            <person name="Bhattacharya S.S."/>
            <person name="Shirouzu T."/>
            <person name="Yoshinaga Y."/>
            <person name="Martin F.M."/>
            <person name="Grigoriev I.V."/>
            <person name="Hibbett D.S."/>
        </authorList>
    </citation>
    <scope>NUCLEOTIDE SEQUENCE [LARGE SCALE GENOMIC DNA]</scope>
    <source>
        <strain evidence="2 3">TUFC12733</strain>
    </source>
</reference>
<evidence type="ECO:0000313" key="2">
    <source>
        <dbReference type="EMBL" id="KZO95242.1"/>
    </source>
</evidence>
<accession>A0A167L1Q1</accession>
<feature type="compositionally biased region" description="Polar residues" evidence="1">
    <location>
        <begin position="1"/>
        <end position="13"/>
    </location>
</feature>
<dbReference type="STRING" id="1330018.A0A167L1Q1"/>
<dbReference type="Proteomes" id="UP000076738">
    <property type="component" value="Unassembled WGS sequence"/>
</dbReference>
<feature type="compositionally biased region" description="Basic and acidic residues" evidence="1">
    <location>
        <begin position="198"/>
        <end position="215"/>
    </location>
</feature>
<feature type="region of interest" description="Disordered" evidence="1">
    <location>
        <begin position="179"/>
        <end position="303"/>
    </location>
</feature>
<dbReference type="OrthoDB" id="2402960at2759"/>
<evidence type="ECO:0000313" key="3">
    <source>
        <dbReference type="Proteomes" id="UP000076738"/>
    </source>
</evidence>
<feature type="region of interest" description="Disordered" evidence="1">
    <location>
        <begin position="1"/>
        <end position="141"/>
    </location>
</feature>
<feature type="compositionally biased region" description="Basic and acidic residues" evidence="1">
    <location>
        <begin position="43"/>
        <end position="106"/>
    </location>
</feature>
<dbReference type="AlphaFoldDB" id="A0A167L1Q1"/>
<feature type="compositionally biased region" description="Low complexity" evidence="1">
    <location>
        <begin position="29"/>
        <end position="40"/>
    </location>
</feature>
<feature type="compositionally biased region" description="Basic and acidic residues" evidence="1">
    <location>
        <begin position="232"/>
        <end position="241"/>
    </location>
</feature>
<sequence length="303" mass="32243">MADNEATNGSSVLGLTFDNPPSDVGPIVSGTGAASQTTAALGEADHDASKIGDDKIEAGEEKSLEIPAEEKGPKSDGERNDTPPTVKPEEPEASEEAKSPTDKADGEVAQSPKEKKKRNPGYVNPERVKSGGVRDKPSADELVERMERIRLQNAKIVAKREEADKDAQAYQDTMAKDREAMKRRREVQNQINRQRQANAERKLGNVAGREWDADKGGPGPNSERGPNFERGPSFERGRGFDRGFVPRGRVMRGGFRGAPRGGFRGRGGPPGGPTSPGSERPAPAAASAKPDPTPAEAAATSKS</sequence>
<gene>
    <name evidence="2" type="ORF">CALVIDRAFT_538387</name>
</gene>
<evidence type="ECO:0000256" key="1">
    <source>
        <dbReference type="SAM" id="MobiDB-lite"/>
    </source>
</evidence>
<dbReference type="EMBL" id="KV417290">
    <property type="protein sequence ID" value="KZO95242.1"/>
    <property type="molecule type" value="Genomic_DNA"/>
</dbReference>
<organism evidence="2 3">
    <name type="scientific">Calocera viscosa (strain TUFC12733)</name>
    <dbReference type="NCBI Taxonomy" id="1330018"/>
    <lineage>
        <taxon>Eukaryota</taxon>
        <taxon>Fungi</taxon>
        <taxon>Dikarya</taxon>
        <taxon>Basidiomycota</taxon>
        <taxon>Agaricomycotina</taxon>
        <taxon>Dacrymycetes</taxon>
        <taxon>Dacrymycetales</taxon>
        <taxon>Dacrymycetaceae</taxon>
        <taxon>Calocera</taxon>
    </lineage>
</organism>
<proteinExistence type="predicted"/>
<name>A0A167L1Q1_CALVF</name>
<feature type="compositionally biased region" description="Basic and acidic residues" evidence="1">
    <location>
        <begin position="126"/>
        <end position="141"/>
    </location>
</feature>
<feature type="compositionally biased region" description="Low complexity" evidence="1">
    <location>
        <begin position="188"/>
        <end position="197"/>
    </location>
</feature>
<keyword evidence="3" id="KW-1185">Reference proteome</keyword>